<feature type="region of interest" description="Disordered" evidence="1">
    <location>
        <begin position="2223"/>
        <end position="2245"/>
    </location>
</feature>
<accession>A0AAR5PGR8</accession>
<feature type="compositionally biased region" description="Polar residues" evidence="1">
    <location>
        <begin position="700"/>
        <end position="719"/>
    </location>
</feature>
<proteinExistence type="predicted"/>
<keyword evidence="3" id="KW-1185">Reference proteome</keyword>
<sequence>MSTLTRTNSHSKRPQYKDYVSFLGSYRNEKKDDSNGIVPSDSGVNFSLNSSANNSSNSVFSDVSDHSSKTSVVSAKPKQVVKSEMFIQIKSPPIQQAYPTQVFKVEVVDKEQQPEKKISVGQTAKIFEKNDQVDSVGDKVAANGLKAKQSSFRQNSIGQLSKKFENSDGQNETVGKRYVKRATSIGEVSKIFENGNSGEERKRTLHRPKNFNAVPKPFQADPAPSKTTAEAKISIKPAISPKPILAPPAFPKFVPEPPRSYTDSVDSALSSLSISPSPSQCASPPPGGLLSPPPPPPPLPPSSFSFKPVSVQKVVSNNSTTLIKPVTVPQTNGHANTNGTLDKNDPRVKKAVYGALRNMYGAYHDQANDYLATLPKNRVRKNNGLDSIIASIAQARLPCVGADIGHILPSNGYLPTVKLKSESLNTNMDPPQCVQNAMMTKDKKPFTYTPGGIDLSEVRSPRMQRRIERNANLGGAGDMPQPPHPHHQNVGPLPPAALAAMRPQTQVQVFPGPPPPPPMSKSIPPPPPPPTCPLPTQKVTTGDNQVLERPDMTKIIPDNPMALLRKTGGPAPRKSVVDQMFEEQVRQPPAPPQRNLEAQSPRYPPNVVERPGPVSPPIQQQRQPQVYQQPPQQYQPPTPPQNQYQPAQSPQAQYQPPQAQYQPPQPQYQPPQAQYQPVLVQQRSTDSPKPAGFHPPIIERQQTLPRQEQPQKNVSSSVGSLYIPPLQQQQKVPTPPEREPTVQSPGATLKEAPRPWQQRAPQQEIPPWAKKEDVEQIQPTAQSPPSAPNRQNRWQPQASPVPQQAPPQQPFMQQSPGQQFAPRTPQAHQQQSPRSPPAQQPNSFPVHIEIRTIPGQPDQESGQRNPNAVYITQPLVLQHPGPLIEPPYKGQPRPQQSPQPYQQQQPQQYQPPRQVLQQQANVDASGARIIPIQVEGRTTPSTPGAERNLSRQLSSGSQPPQSSSFKVIQKMTKTDDEEDDTPLTQHSARYTQEMPEQVRRMKVNDNRNFRQGPQQPNNVNRNVPVQAEGNGQQYVHPSEQVVPEPKKYMGSNIPSRSFKILQAMTAPADSSANANNNDELPYSPVFHPYGYPYYPPSYWPDYYPNFYPPEQSEPIGNNDKPFTKGGRSTPLPPNYWHDYYPHNYPQEQSDSTSKMSDRSSKGSSKSGRSTPLPPAVPLPPPMPPPYWGYMPPPTLYRPRSTTPKPDKMFRPQTPKPTSDYSATNLEDNYHYPVYPPYFDPYYYSYYYGYSPMMPPFPYYHPASSDADEYGGYSSMDEMANYNPNSSASMKRRNSLENSPNSVQALKQHFEIRSKSATPRITITPTYSQENLNVNIPPDRAKEMEDSDTEVEEDQSTQGSNLCRLRSIKSVQNLNNYVTTDQLKHEDNDSSDSEESSTEEETDPEEETSIERSSEAIIPHQLSIIYEESERGESRRSFRCNSVASEATTIAEHYSEEETEEDFLASQNVKYKIKLFQESSESFAVRSADAQNGFTVEQEVHNISTFSFKDSRTVSMKNAGNSGDNIESRVTIEELEDTESNASSESLGEGSNLEEENTANNSVEEIKSQQMSENIIKAACKQSDDDWWGVIETDTNVNINKNGIHETTSISKTECDKENLKAESVMVAIGEEITCVKLRNKRGRNCSLSEKDNSQGEEATVGENTESSDLLLTAVPQRNSIYDILKTNEDEEEEQILSAGTLMRVDSFASQLEAIKRNSGLFSFEDNSCNKPQNIIKEESFDSECPEITEDINLHNDCKASGKNEMETNSEDQIAYNEESDDIDFWSQIKNDEDDFTPRRKTFYLDEEDNERSSENAETCADADPKNLQHFSDSTNSSDSSSSKSRETEELHPSADHTCYKNSKEIETSEDKEEEEEDSEDEDDTDTSEDEQQYNTENQTRIQYSNSRSGSLEPQTIKERIEALRNSIAQKQKTVIDKEDATVSSVKTKISSMEVPCESRSKTASTKSSIKSFEEYSEEEELDSGVISDISRHISDSEEYPELRKLTRYERAATHSRLFKLLQDECDIEEEEEDEVFVKKEDKFSKLSVRQNRRENQLSPSRSKLSLPLKCSESDEIKGSQINKKLVEELVQSLLKSKKAQTFKNMPKEKLYAAAVTILQEGIDSGETPSEEFSSLLSPMRGGTENSTPAQTPNEFYGDYSEYKQYYDSWSDAAVEIIPSKAFKLLQEHIGANKLGSIEGILAKCPRILSSKNIPKEIQKLLAENGSDCSSSPSKIPPNSNDVTNT</sequence>
<feature type="compositionally biased region" description="Polar residues" evidence="1">
    <location>
        <begin position="1320"/>
        <end position="1333"/>
    </location>
</feature>
<feature type="compositionally biased region" description="Low complexity" evidence="1">
    <location>
        <begin position="267"/>
        <end position="282"/>
    </location>
</feature>
<dbReference type="EnsemblMetazoa" id="XM_019904691.1">
    <property type="protein sequence ID" value="XP_019760250.1"/>
    <property type="gene ID" value="LOC109537802"/>
</dbReference>
<feature type="compositionally biased region" description="Low complexity" evidence="1">
    <location>
        <begin position="891"/>
        <end position="919"/>
    </location>
</feature>
<evidence type="ECO:0000313" key="2">
    <source>
        <dbReference type="EnsemblMetazoa" id="XP_019760250.1"/>
    </source>
</evidence>
<feature type="region of interest" description="Disordered" evidence="1">
    <location>
        <begin position="1282"/>
        <end position="1301"/>
    </location>
</feature>
<feature type="compositionally biased region" description="Polar residues" evidence="1">
    <location>
        <begin position="1892"/>
        <end position="1913"/>
    </location>
</feature>
<reference evidence="3" key="1">
    <citation type="journal article" date="2013" name="Genome Biol.">
        <title>Draft genome of the mountain pine beetle, Dendroctonus ponderosae Hopkins, a major forest pest.</title>
        <authorList>
            <person name="Keeling C.I."/>
            <person name="Yuen M.M."/>
            <person name="Liao N.Y."/>
            <person name="Docking T.R."/>
            <person name="Chan S.K."/>
            <person name="Taylor G.A."/>
            <person name="Palmquist D.L."/>
            <person name="Jackman S.D."/>
            <person name="Nguyen A."/>
            <person name="Li M."/>
            <person name="Henderson H."/>
            <person name="Janes J.K."/>
            <person name="Zhao Y."/>
            <person name="Pandoh P."/>
            <person name="Moore R."/>
            <person name="Sperling F.A."/>
            <person name="Huber D.P."/>
            <person name="Birol I."/>
            <person name="Jones S.J."/>
            <person name="Bohlmann J."/>
        </authorList>
    </citation>
    <scope>NUCLEOTIDE SEQUENCE</scope>
</reference>
<dbReference type="KEGG" id="dpa:109537802"/>
<evidence type="ECO:0000256" key="1">
    <source>
        <dbReference type="SAM" id="MobiDB-lite"/>
    </source>
</evidence>
<feature type="region of interest" description="Disordered" evidence="1">
    <location>
        <begin position="1135"/>
        <end position="1179"/>
    </location>
</feature>
<organism evidence="2 3">
    <name type="scientific">Dendroctonus ponderosae</name>
    <name type="common">Mountain pine beetle</name>
    <dbReference type="NCBI Taxonomy" id="77166"/>
    <lineage>
        <taxon>Eukaryota</taxon>
        <taxon>Metazoa</taxon>
        <taxon>Ecdysozoa</taxon>
        <taxon>Arthropoda</taxon>
        <taxon>Hexapoda</taxon>
        <taxon>Insecta</taxon>
        <taxon>Pterygota</taxon>
        <taxon>Neoptera</taxon>
        <taxon>Endopterygota</taxon>
        <taxon>Coleoptera</taxon>
        <taxon>Polyphaga</taxon>
        <taxon>Cucujiformia</taxon>
        <taxon>Curculionidae</taxon>
        <taxon>Scolytinae</taxon>
        <taxon>Dendroctonus</taxon>
    </lineage>
</organism>
<name>A0AAR5PGR8_DENPD</name>
<feature type="compositionally biased region" description="Low complexity" evidence="1">
    <location>
        <begin position="950"/>
        <end position="964"/>
    </location>
</feature>
<feature type="region of interest" description="Disordered" evidence="1">
    <location>
        <begin position="1534"/>
        <end position="1559"/>
    </location>
</feature>
<feature type="compositionally biased region" description="Polar residues" evidence="1">
    <location>
        <begin position="2126"/>
        <end position="2136"/>
    </location>
</feature>
<feature type="region of interest" description="Disordered" evidence="1">
    <location>
        <begin position="194"/>
        <end position="230"/>
    </location>
</feature>
<feature type="region of interest" description="Disordered" evidence="1">
    <location>
        <begin position="1198"/>
        <end position="1222"/>
    </location>
</feature>
<feature type="compositionally biased region" description="Low complexity" evidence="1">
    <location>
        <begin position="641"/>
        <end position="662"/>
    </location>
</feature>
<feature type="compositionally biased region" description="Low complexity" evidence="1">
    <location>
        <begin position="754"/>
        <end position="763"/>
    </location>
</feature>
<feature type="compositionally biased region" description="Polar residues" evidence="1">
    <location>
        <begin position="2143"/>
        <end position="2153"/>
    </location>
</feature>
<feature type="compositionally biased region" description="Polar residues" evidence="1">
    <location>
        <begin position="777"/>
        <end position="794"/>
    </location>
</feature>
<feature type="compositionally biased region" description="Low complexity" evidence="1">
    <location>
        <begin position="1161"/>
        <end position="1170"/>
    </location>
</feature>
<feature type="compositionally biased region" description="Low complexity" evidence="1">
    <location>
        <begin position="810"/>
        <end position="833"/>
    </location>
</feature>
<feature type="region of interest" description="Disordered" evidence="1">
    <location>
        <begin position="507"/>
        <end position="996"/>
    </location>
</feature>
<feature type="compositionally biased region" description="Low complexity" evidence="1">
    <location>
        <begin position="2229"/>
        <end position="2245"/>
    </location>
</feature>
<feature type="compositionally biased region" description="Acidic residues" evidence="1">
    <location>
        <begin position="1869"/>
        <end position="1891"/>
    </location>
</feature>
<feature type="region of interest" description="Disordered" evidence="1">
    <location>
        <begin position="1803"/>
        <end position="1915"/>
    </location>
</feature>
<feature type="region of interest" description="Disordered" evidence="1">
    <location>
        <begin position="255"/>
        <end position="305"/>
    </location>
</feature>
<feature type="compositionally biased region" description="Pro residues" evidence="1">
    <location>
        <begin position="283"/>
        <end position="301"/>
    </location>
</feature>
<feature type="compositionally biased region" description="Basic and acidic residues" evidence="1">
    <location>
        <begin position="1843"/>
        <end position="1868"/>
    </location>
</feature>
<feature type="region of interest" description="Disordered" evidence="1">
    <location>
        <begin position="1376"/>
        <end position="1418"/>
    </location>
</feature>
<feature type="compositionally biased region" description="Low complexity" evidence="1">
    <location>
        <begin position="1831"/>
        <end position="1842"/>
    </location>
</feature>
<feature type="compositionally biased region" description="Low complexity" evidence="1">
    <location>
        <begin position="45"/>
        <end position="62"/>
    </location>
</feature>
<feature type="compositionally biased region" description="Acidic residues" evidence="1">
    <location>
        <begin position="1344"/>
        <end position="1354"/>
    </location>
</feature>
<evidence type="ECO:0000313" key="3">
    <source>
        <dbReference type="Proteomes" id="UP000019118"/>
    </source>
</evidence>
<dbReference type="GeneID" id="109537802"/>
<feature type="compositionally biased region" description="Low complexity" evidence="1">
    <location>
        <begin position="617"/>
        <end position="632"/>
    </location>
</feature>
<feature type="region of interest" description="Disordered" evidence="1">
    <location>
        <begin position="472"/>
        <end position="495"/>
    </location>
</feature>
<dbReference type="Proteomes" id="UP000019118">
    <property type="component" value="Unassembled WGS sequence"/>
</dbReference>
<feature type="region of interest" description="Disordered" evidence="1">
    <location>
        <begin position="28"/>
        <end position="68"/>
    </location>
</feature>
<feature type="compositionally biased region" description="Pro residues" evidence="1">
    <location>
        <begin position="511"/>
        <end position="533"/>
    </location>
</feature>
<feature type="compositionally biased region" description="Acidic residues" evidence="1">
    <location>
        <begin position="1388"/>
        <end position="1407"/>
    </location>
</feature>
<feature type="compositionally biased region" description="Low complexity" evidence="1">
    <location>
        <begin position="1539"/>
        <end position="1550"/>
    </location>
</feature>
<feature type="region of interest" description="Disordered" evidence="1">
    <location>
        <begin position="2124"/>
        <end position="2154"/>
    </location>
</feature>
<feature type="region of interest" description="Disordered" evidence="1">
    <location>
        <begin position="1320"/>
        <end position="1363"/>
    </location>
</feature>
<reference evidence="2" key="2">
    <citation type="submission" date="2024-08" db="UniProtKB">
        <authorList>
            <consortium name="EnsemblMetazoa"/>
        </authorList>
    </citation>
    <scope>IDENTIFICATION</scope>
</reference>
<protein>
    <submittedName>
        <fullName evidence="2">Uncharacterized protein</fullName>
    </submittedName>
</protein>
<feature type="region of interest" description="Disordered" evidence="1">
    <location>
        <begin position="1645"/>
        <end position="1664"/>
    </location>
</feature>